<evidence type="ECO:0000313" key="9">
    <source>
        <dbReference type="Proteomes" id="UP001420932"/>
    </source>
</evidence>
<evidence type="ECO:0000313" key="8">
    <source>
        <dbReference type="EMBL" id="KAK9161760.1"/>
    </source>
</evidence>
<dbReference type="SMART" id="SM00774">
    <property type="entry name" value="WRKY"/>
    <property type="match status" value="1"/>
</dbReference>
<dbReference type="PANTHER" id="PTHR31221">
    <property type="entry name" value="WRKY TRANSCRIPTION FACTOR PROTEIN 1-RELATED"/>
    <property type="match status" value="1"/>
</dbReference>
<dbReference type="PROSITE" id="PS51257">
    <property type="entry name" value="PROKAR_LIPOPROTEIN"/>
    <property type="match status" value="1"/>
</dbReference>
<dbReference type="AlphaFoldDB" id="A0AAP0L297"/>
<dbReference type="InterPro" id="IPR003657">
    <property type="entry name" value="WRKY_dom"/>
</dbReference>
<accession>A0AAP0L297</accession>
<dbReference type="GO" id="GO:0043565">
    <property type="term" value="F:sequence-specific DNA binding"/>
    <property type="evidence" value="ECO:0007669"/>
    <property type="project" value="InterPro"/>
</dbReference>
<feature type="region of interest" description="Disordered" evidence="6">
    <location>
        <begin position="80"/>
        <end position="176"/>
    </location>
</feature>
<evidence type="ECO:0000256" key="2">
    <source>
        <dbReference type="ARBA" id="ARBA00023015"/>
    </source>
</evidence>
<reference evidence="8 9" key="1">
    <citation type="submission" date="2024-01" db="EMBL/GenBank/DDBJ databases">
        <title>Genome assemblies of Stephania.</title>
        <authorList>
            <person name="Yang L."/>
        </authorList>
    </citation>
    <scope>NUCLEOTIDE SEQUENCE [LARGE SCALE GENOMIC DNA]</scope>
    <source>
        <strain evidence="8">YNDBR</strain>
        <tissue evidence="8">Leaf</tissue>
    </source>
</reference>
<feature type="domain" description="WRKY" evidence="7">
    <location>
        <begin position="182"/>
        <end position="219"/>
    </location>
</feature>
<dbReference type="PANTHER" id="PTHR31221:SF350">
    <property type="entry name" value="WRKY TRANSCRIPTION FACTOR 48-RELATED"/>
    <property type="match status" value="1"/>
</dbReference>
<evidence type="ECO:0000256" key="1">
    <source>
        <dbReference type="ARBA" id="ARBA00004123"/>
    </source>
</evidence>
<keyword evidence="3" id="KW-0238">DNA-binding</keyword>
<name>A0AAP0L297_9MAGN</name>
<dbReference type="PROSITE" id="PS50811">
    <property type="entry name" value="WRKY"/>
    <property type="match status" value="1"/>
</dbReference>
<gene>
    <name evidence="8" type="ORF">Syun_008101</name>
</gene>
<dbReference type="Proteomes" id="UP001420932">
    <property type="component" value="Unassembled WGS sequence"/>
</dbReference>
<dbReference type="EMBL" id="JBBNAF010000003">
    <property type="protein sequence ID" value="KAK9161760.1"/>
    <property type="molecule type" value="Genomic_DNA"/>
</dbReference>
<dbReference type="InterPro" id="IPR044810">
    <property type="entry name" value="WRKY_plant"/>
</dbReference>
<evidence type="ECO:0000259" key="7">
    <source>
        <dbReference type="PROSITE" id="PS50811"/>
    </source>
</evidence>
<keyword evidence="2" id="KW-0805">Transcription regulation</keyword>
<feature type="region of interest" description="Disordered" evidence="6">
    <location>
        <begin position="1"/>
        <end position="25"/>
    </location>
</feature>
<dbReference type="Gene3D" id="2.20.25.80">
    <property type="entry name" value="WRKY domain"/>
    <property type="match status" value="1"/>
</dbReference>
<feature type="compositionally biased region" description="Low complexity" evidence="6">
    <location>
        <begin position="16"/>
        <end position="25"/>
    </location>
</feature>
<organism evidence="8 9">
    <name type="scientific">Stephania yunnanensis</name>
    <dbReference type="NCBI Taxonomy" id="152371"/>
    <lineage>
        <taxon>Eukaryota</taxon>
        <taxon>Viridiplantae</taxon>
        <taxon>Streptophyta</taxon>
        <taxon>Embryophyta</taxon>
        <taxon>Tracheophyta</taxon>
        <taxon>Spermatophyta</taxon>
        <taxon>Magnoliopsida</taxon>
        <taxon>Ranunculales</taxon>
        <taxon>Menispermaceae</taxon>
        <taxon>Menispermoideae</taxon>
        <taxon>Cissampelideae</taxon>
        <taxon>Stephania</taxon>
    </lineage>
</organism>
<evidence type="ECO:0000256" key="4">
    <source>
        <dbReference type="ARBA" id="ARBA00023163"/>
    </source>
</evidence>
<keyword evidence="4" id="KW-0804">Transcription</keyword>
<dbReference type="GO" id="GO:0003700">
    <property type="term" value="F:DNA-binding transcription factor activity"/>
    <property type="evidence" value="ECO:0007669"/>
    <property type="project" value="InterPro"/>
</dbReference>
<feature type="compositionally biased region" description="Basic and acidic residues" evidence="6">
    <location>
        <begin position="98"/>
        <end position="110"/>
    </location>
</feature>
<protein>
    <recommendedName>
        <fullName evidence="7">WRKY domain-containing protein</fullName>
    </recommendedName>
</protein>
<keyword evidence="5" id="KW-0539">Nucleus</keyword>
<keyword evidence="9" id="KW-1185">Reference proteome</keyword>
<dbReference type="Pfam" id="PF03106">
    <property type="entry name" value="WRKY"/>
    <property type="match status" value="1"/>
</dbReference>
<comment type="subcellular location">
    <subcellularLocation>
        <location evidence="1">Nucleus</location>
    </subcellularLocation>
</comment>
<dbReference type="SUPFAM" id="SSF118290">
    <property type="entry name" value="WRKY DNA-binding domain"/>
    <property type="match status" value="1"/>
</dbReference>
<evidence type="ECO:0000256" key="5">
    <source>
        <dbReference type="ARBA" id="ARBA00023242"/>
    </source>
</evidence>
<feature type="compositionally biased region" description="Low complexity" evidence="6">
    <location>
        <begin position="115"/>
        <end position="128"/>
    </location>
</feature>
<dbReference type="GO" id="GO:0005634">
    <property type="term" value="C:nucleus"/>
    <property type="evidence" value="ECO:0007669"/>
    <property type="project" value="UniProtKB-SubCell"/>
</dbReference>
<dbReference type="InterPro" id="IPR036576">
    <property type="entry name" value="WRKY_dom_sf"/>
</dbReference>
<comment type="caution">
    <text evidence="8">The sequence shown here is derived from an EMBL/GenBank/DDBJ whole genome shotgun (WGS) entry which is preliminary data.</text>
</comment>
<feature type="compositionally biased region" description="Polar residues" evidence="6">
    <location>
        <begin position="81"/>
        <end position="94"/>
    </location>
</feature>
<evidence type="ECO:0000256" key="6">
    <source>
        <dbReference type="SAM" id="MobiDB-lite"/>
    </source>
</evidence>
<evidence type="ECO:0000256" key="3">
    <source>
        <dbReference type="ARBA" id="ARBA00023125"/>
    </source>
</evidence>
<proteinExistence type="predicted"/>
<sequence>MDGKMKEMEGLMNMGSSSSSSSSSTASSILLSCDEDHHVLPFSSNFSYLSGIFDVDVEKGSSSLALMELLGNYIHHHDHNQPQANITTSSTDELPSSIKHDDDDHHHHGFDQLMSKESPNSSSIYSSSIEAQGIHQDDEQAETATAVKVDEGQDQKQLNNKAKKKNNKRKQGEARVAFMTKSDIDQLEDGYRWRKYGQKPVKNSPFPRSYYRARMQHVE</sequence>